<keyword evidence="1" id="KW-0949">S-adenosyl-L-methionine</keyword>
<dbReference type="InterPro" id="IPR007536">
    <property type="entry name" value="16SrRNA_methylTrfase_J"/>
</dbReference>
<feature type="binding site" evidence="1">
    <location>
        <begin position="118"/>
        <end position="119"/>
    </location>
    <ligand>
        <name>S-adenosyl-L-methionine</name>
        <dbReference type="ChEBI" id="CHEBI:59789"/>
    </ligand>
</feature>
<organism evidence="2 3">
    <name type="scientific">Legionella rubrilucens</name>
    <dbReference type="NCBI Taxonomy" id="458"/>
    <lineage>
        <taxon>Bacteria</taxon>
        <taxon>Pseudomonadati</taxon>
        <taxon>Pseudomonadota</taxon>
        <taxon>Gammaproteobacteria</taxon>
        <taxon>Legionellales</taxon>
        <taxon>Legionellaceae</taxon>
        <taxon>Legionella</taxon>
    </lineage>
</organism>
<reference evidence="2 3" key="1">
    <citation type="submission" date="2015-11" db="EMBL/GenBank/DDBJ databases">
        <title>Genomic analysis of 38 Legionella species identifies large and diverse effector repertoires.</title>
        <authorList>
            <person name="Burstein D."/>
            <person name="Amaro F."/>
            <person name="Zusman T."/>
            <person name="Lifshitz Z."/>
            <person name="Cohen O."/>
            <person name="Gilbert J.A."/>
            <person name="Pupko T."/>
            <person name="Shuman H.A."/>
            <person name="Segal G."/>
        </authorList>
    </citation>
    <scope>NUCLEOTIDE SEQUENCE [LARGE SCALE GENOMIC DNA]</scope>
    <source>
        <strain evidence="2 3">WA-270A-C2</strain>
    </source>
</reference>
<dbReference type="Proteomes" id="UP000054608">
    <property type="component" value="Unassembled WGS sequence"/>
</dbReference>
<keyword evidence="1" id="KW-0698">rRNA processing</keyword>
<comment type="caution">
    <text evidence="1">Lacks conserved residue(s) required for the propagation of feature annotation.</text>
</comment>
<dbReference type="PANTHER" id="PTHR36112:SF1">
    <property type="entry name" value="RIBOSOMAL RNA SMALL SUBUNIT METHYLTRANSFERASE J"/>
    <property type="match status" value="1"/>
</dbReference>
<name>A0A0W0XVT2_9GAMM</name>
<dbReference type="RefSeq" id="WP_420324341.1">
    <property type="nucleotide sequence ID" value="NZ_CAAAIN010000001.1"/>
</dbReference>
<keyword evidence="1 2" id="KW-0489">Methyltransferase</keyword>
<dbReference type="EC" id="2.1.1.242" evidence="1"/>
<evidence type="ECO:0000313" key="3">
    <source>
        <dbReference type="Proteomes" id="UP000054608"/>
    </source>
</evidence>
<dbReference type="GO" id="GO:0008990">
    <property type="term" value="F:rRNA (guanine-N2-)-methyltransferase activity"/>
    <property type="evidence" value="ECO:0007669"/>
    <property type="project" value="UniProtKB-UniRule"/>
</dbReference>
<accession>A0A0W0XVT2</accession>
<dbReference type="Gene3D" id="3.40.50.150">
    <property type="entry name" value="Vaccinia Virus protein VP39"/>
    <property type="match status" value="1"/>
</dbReference>
<evidence type="ECO:0000256" key="1">
    <source>
        <dbReference type="HAMAP-Rule" id="MF_01523"/>
    </source>
</evidence>
<comment type="caution">
    <text evidence="2">The sequence shown here is derived from an EMBL/GenBank/DDBJ whole genome shotgun (WGS) entry which is preliminary data.</text>
</comment>
<dbReference type="HAMAP" id="MF_01523">
    <property type="entry name" value="16SrRNA_methyltr_J"/>
    <property type="match status" value="1"/>
</dbReference>
<dbReference type="PATRIC" id="fig|458.5.peg.1036"/>
<dbReference type="STRING" id="458.Lrub_1000"/>
<feature type="binding site" evidence="1">
    <location>
        <begin position="102"/>
        <end position="103"/>
    </location>
    <ligand>
        <name>S-adenosyl-L-methionine</name>
        <dbReference type="ChEBI" id="CHEBI:59789"/>
    </ligand>
</feature>
<dbReference type="EMBL" id="LNYT01000007">
    <property type="protein sequence ID" value="KTD48649.1"/>
    <property type="molecule type" value="Genomic_DNA"/>
</dbReference>
<keyword evidence="1 2" id="KW-0808">Transferase</keyword>
<proteinExistence type="inferred from homology"/>
<keyword evidence="1" id="KW-0963">Cytoplasm</keyword>
<dbReference type="SUPFAM" id="SSF53335">
    <property type="entry name" value="S-adenosyl-L-methionine-dependent methyltransferases"/>
    <property type="match status" value="1"/>
</dbReference>
<dbReference type="Pfam" id="PF04445">
    <property type="entry name" value="SAM_MT"/>
    <property type="match status" value="1"/>
</dbReference>
<dbReference type="CDD" id="cd02440">
    <property type="entry name" value="AdoMet_MTases"/>
    <property type="match status" value="1"/>
</dbReference>
<keyword evidence="3" id="KW-1185">Reference proteome</keyword>
<dbReference type="AlphaFoldDB" id="A0A0W0XVT2"/>
<evidence type="ECO:0000313" key="2">
    <source>
        <dbReference type="EMBL" id="KTD48649.1"/>
    </source>
</evidence>
<dbReference type="GO" id="GO:0005737">
    <property type="term" value="C:cytoplasm"/>
    <property type="evidence" value="ECO:0007669"/>
    <property type="project" value="UniProtKB-SubCell"/>
</dbReference>
<gene>
    <name evidence="1" type="primary">rsmJ</name>
    <name evidence="2" type="ORF">Lrub_1000</name>
</gene>
<sequence>MNSLLNPMHDIAIGYAEDALFAQAQALAASLHLPLDNQSPNRLVLTPERLELHIQGFKPQYADFSSRFWQRRRDAGKQQGLVKACKPVAGMRLLDVTAGWGRDAAILASFGADVHMLERNAVMAALLADALQRRDPRSKAVLHLQVQHQDALEYLNELTEAEYPDLIYMDPMHPPRDKSALVKKDMQILQQLIGEDKDALALLTLAKRRVRQRVVVKWPQHAEPLVKPSRSIEGKTVRFDIYLP</sequence>
<comment type="catalytic activity">
    <reaction evidence="1">
        <text>guanosine(1516) in 16S rRNA + S-adenosyl-L-methionine = N(2)-methylguanosine(1516) in 16S rRNA + S-adenosyl-L-homocysteine + H(+)</text>
        <dbReference type="Rhea" id="RHEA:43220"/>
        <dbReference type="Rhea" id="RHEA-COMP:10412"/>
        <dbReference type="Rhea" id="RHEA-COMP:10413"/>
        <dbReference type="ChEBI" id="CHEBI:15378"/>
        <dbReference type="ChEBI" id="CHEBI:57856"/>
        <dbReference type="ChEBI" id="CHEBI:59789"/>
        <dbReference type="ChEBI" id="CHEBI:74269"/>
        <dbReference type="ChEBI" id="CHEBI:74481"/>
        <dbReference type="EC" id="2.1.1.242"/>
    </reaction>
</comment>
<comment type="function">
    <text evidence="1">Specifically methylates the guanosine in position 1516 of 16S rRNA.</text>
</comment>
<comment type="similarity">
    <text evidence="1">Belongs to the methyltransferase superfamily. RsmJ family.</text>
</comment>
<feature type="binding site" evidence="1">
    <location>
        <position position="170"/>
    </location>
    <ligand>
        <name>S-adenosyl-L-methionine</name>
        <dbReference type="ChEBI" id="CHEBI:59789"/>
    </ligand>
</feature>
<comment type="subcellular location">
    <subcellularLocation>
        <location evidence="1">Cytoplasm</location>
    </subcellularLocation>
</comment>
<dbReference type="InterPro" id="IPR029063">
    <property type="entry name" value="SAM-dependent_MTases_sf"/>
</dbReference>
<dbReference type="PANTHER" id="PTHR36112">
    <property type="entry name" value="RIBOSOMAL RNA SMALL SUBUNIT METHYLTRANSFERASE J"/>
    <property type="match status" value="1"/>
</dbReference>
<protein>
    <recommendedName>
        <fullName evidence="1">Ribosomal RNA small subunit methyltransferase J</fullName>
        <ecNumber evidence="1">2.1.1.242</ecNumber>
    </recommendedName>
    <alternativeName>
        <fullName evidence="1">16S rRNA m2G1516 methyltransferase</fullName>
    </alternativeName>
    <alternativeName>
        <fullName evidence="1">rRNA (guanine-N(2)-)-methyltransferase</fullName>
    </alternativeName>
</protein>